<feature type="chain" id="PRO_5020194421" description="Cytochrome c oxidase subunit 2" evidence="13">
    <location>
        <begin position="30"/>
        <end position="412"/>
    </location>
</feature>
<evidence type="ECO:0000313" key="17">
    <source>
        <dbReference type="Proteomes" id="UP000295668"/>
    </source>
</evidence>
<evidence type="ECO:0000256" key="3">
    <source>
        <dbReference type="ARBA" id="ARBA00022448"/>
    </source>
</evidence>
<keyword evidence="5 10" id="KW-0812">Transmembrane</keyword>
<dbReference type="InterPro" id="IPR036257">
    <property type="entry name" value="Cyt_c_oxidase_su2_TM_sf"/>
</dbReference>
<keyword evidence="13" id="KW-0732">Signal</keyword>
<evidence type="ECO:0000256" key="2">
    <source>
        <dbReference type="ARBA" id="ARBA00007866"/>
    </source>
</evidence>
<name>A0A4R5MQ88_9SPHI</name>
<keyword evidence="9 12" id="KW-0472">Membrane</keyword>
<feature type="transmembrane region" description="Helical" evidence="12">
    <location>
        <begin position="183"/>
        <end position="203"/>
    </location>
</feature>
<comment type="function">
    <text evidence="11">Subunits I and II form the functional core of the enzyme complex. Electrons originating in cytochrome c are transferred via heme a and Cu(A) to the binuclear center formed by heme a3 and Cu(B).</text>
</comment>
<dbReference type="RefSeq" id="WP_133261107.1">
    <property type="nucleotide sequence ID" value="NZ_SJCY01000001.1"/>
</dbReference>
<dbReference type="GO" id="GO:0005886">
    <property type="term" value="C:plasma membrane"/>
    <property type="evidence" value="ECO:0007669"/>
    <property type="project" value="UniProtKB-SubCell"/>
</dbReference>
<evidence type="ECO:0000313" key="16">
    <source>
        <dbReference type="EMBL" id="TDG38012.1"/>
    </source>
</evidence>
<dbReference type="EMBL" id="SJCY01000001">
    <property type="protein sequence ID" value="TDG38012.1"/>
    <property type="molecule type" value="Genomic_DNA"/>
</dbReference>
<dbReference type="SUPFAM" id="SSF81464">
    <property type="entry name" value="Cytochrome c oxidase subunit II-like, transmembrane region"/>
    <property type="match status" value="1"/>
</dbReference>
<evidence type="ECO:0000256" key="9">
    <source>
        <dbReference type="ARBA" id="ARBA00023136"/>
    </source>
</evidence>
<gene>
    <name evidence="16" type="ORF">EZJ43_02665</name>
</gene>
<comment type="similarity">
    <text evidence="2 10">Belongs to the cytochrome c oxidase subunit 2 family.</text>
</comment>
<organism evidence="16 17">
    <name type="scientific">Pedobacter changchengzhani</name>
    <dbReference type="NCBI Taxonomy" id="2529274"/>
    <lineage>
        <taxon>Bacteria</taxon>
        <taxon>Pseudomonadati</taxon>
        <taxon>Bacteroidota</taxon>
        <taxon>Sphingobacteriia</taxon>
        <taxon>Sphingobacteriales</taxon>
        <taxon>Sphingobacteriaceae</taxon>
        <taxon>Pedobacter</taxon>
    </lineage>
</organism>
<accession>A0A4R5MQ88</accession>
<dbReference type="GO" id="GO:0042773">
    <property type="term" value="P:ATP synthesis coupled electron transport"/>
    <property type="evidence" value="ECO:0007669"/>
    <property type="project" value="TreeGrafter"/>
</dbReference>
<feature type="transmembrane region" description="Helical" evidence="12">
    <location>
        <begin position="137"/>
        <end position="162"/>
    </location>
</feature>
<feature type="transmembrane region" description="Helical" evidence="12">
    <location>
        <begin position="53"/>
        <end position="74"/>
    </location>
</feature>
<dbReference type="Gene3D" id="2.60.40.420">
    <property type="entry name" value="Cupredoxins - blue copper proteins"/>
    <property type="match status" value="1"/>
</dbReference>
<evidence type="ECO:0000256" key="7">
    <source>
        <dbReference type="ARBA" id="ARBA00022982"/>
    </source>
</evidence>
<feature type="transmembrane region" description="Helical" evidence="12">
    <location>
        <begin position="95"/>
        <end position="113"/>
    </location>
</feature>
<dbReference type="SUPFAM" id="SSF49503">
    <property type="entry name" value="Cupredoxins"/>
    <property type="match status" value="1"/>
</dbReference>
<proteinExistence type="inferred from homology"/>
<comment type="caution">
    <text evidence="16">The sequence shown here is derived from an EMBL/GenBank/DDBJ whole genome shotgun (WGS) entry which is preliminary data.</text>
</comment>
<keyword evidence="11" id="KW-0186">Copper</keyword>
<feature type="domain" description="Cytochrome oxidase subunit II copper A binding" evidence="14">
    <location>
        <begin position="215"/>
        <end position="367"/>
    </location>
</feature>
<comment type="catalytic activity">
    <reaction evidence="11">
        <text>4 Fe(II)-[cytochrome c] + O2 + 8 H(+)(in) = 4 Fe(III)-[cytochrome c] + 2 H2O + 4 H(+)(out)</text>
        <dbReference type="Rhea" id="RHEA:11436"/>
        <dbReference type="Rhea" id="RHEA-COMP:10350"/>
        <dbReference type="Rhea" id="RHEA-COMP:14399"/>
        <dbReference type="ChEBI" id="CHEBI:15377"/>
        <dbReference type="ChEBI" id="CHEBI:15378"/>
        <dbReference type="ChEBI" id="CHEBI:15379"/>
        <dbReference type="ChEBI" id="CHEBI:29033"/>
        <dbReference type="ChEBI" id="CHEBI:29034"/>
        <dbReference type="EC" id="7.1.1.9"/>
    </reaction>
</comment>
<evidence type="ECO:0000259" key="15">
    <source>
        <dbReference type="PROSITE" id="PS50999"/>
    </source>
</evidence>
<evidence type="ECO:0000256" key="11">
    <source>
        <dbReference type="RuleBase" id="RU004024"/>
    </source>
</evidence>
<evidence type="ECO:0000256" key="4">
    <source>
        <dbReference type="ARBA" id="ARBA00022660"/>
    </source>
</evidence>
<dbReference type="AlphaFoldDB" id="A0A4R5MQ88"/>
<evidence type="ECO:0000256" key="8">
    <source>
        <dbReference type="ARBA" id="ARBA00022989"/>
    </source>
</evidence>
<dbReference type="EC" id="7.1.1.9" evidence="11"/>
<dbReference type="Pfam" id="PF00116">
    <property type="entry name" value="COX2"/>
    <property type="match status" value="1"/>
</dbReference>
<keyword evidence="3 10" id="KW-0813">Transport</keyword>
<keyword evidence="11" id="KW-0479">Metal-binding</keyword>
<keyword evidence="8 12" id="KW-1133">Transmembrane helix</keyword>
<evidence type="ECO:0000259" key="14">
    <source>
        <dbReference type="PROSITE" id="PS50857"/>
    </source>
</evidence>
<evidence type="ECO:0000256" key="12">
    <source>
        <dbReference type="SAM" id="Phobius"/>
    </source>
</evidence>
<feature type="signal peptide" evidence="13">
    <location>
        <begin position="1"/>
        <end position="29"/>
    </location>
</feature>
<keyword evidence="7 10" id="KW-0249">Electron transport</keyword>
<dbReference type="OrthoDB" id="9781261at2"/>
<dbReference type="InterPro" id="IPR045187">
    <property type="entry name" value="CcO_II"/>
</dbReference>
<dbReference type="PRINTS" id="PR01166">
    <property type="entry name" value="CYCOXIDASEII"/>
</dbReference>
<feature type="domain" description="Cytochrome oxidase subunit II transmembrane region profile" evidence="15">
    <location>
        <begin position="115"/>
        <end position="210"/>
    </location>
</feature>
<dbReference type="InterPro" id="IPR002429">
    <property type="entry name" value="CcO_II-like_C"/>
</dbReference>
<dbReference type="PANTHER" id="PTHR22888">
    <property type="entry name" value="CYTOCHROME C OXIDASE, SUBUNIT II"/>
    <property type="match status" value="1"/>
</dbReference>
<keyword evidence="4 10" id="KW-0679">Respiratory chain</keyword>
<dbReference type="Pfam" id="PF02790">
    <property type="entry name" value="COX2_TM"/>
    <property type="match status" value="1"/>
</dbReference>
<comment type="subcellular location">
    <subcellularLocation>
        <location evidence="10">Cell membrane</location>
        <topology evidence="10">Multi-pass membrane protein</topology>
    </subcellularLocation>
    <subcellularLocation>
        <location evidence="1">Membrane</location>
        <topology evidence="1">Multi-pass membrane protein</topology>
    </subcellularLocation>
</comment>
<comment type="cofactor">
    <cofactor evidence="11">
        <name>Cu cation</name>
        <dbReference type="ChEBI" id="CHEBI:23378"/>
    </cofactor>
    <text evidence="11">Binds a copper A center.</text>
</comment>
<dbReference type="PROSITE" id="PS50857">
    <property type="entry name" value="COX2_CUA"/>
    <property type="match status" value="1"/>
</dbReference>
<keyword evidence="17" id="KW-1185">Reference proteome</keyword>
<dbReference type="GO" id="GO:0005507">
    <property type="term" value="F:copper ion binding"/>
    <property type="evidence" value="ECO:0007669"/>
    <property type="project" value="InterPro"/>
</dbReference>
<dbReference type="InterPro" id="IPR008972">
    <property type="entry name" value="Cupredoxin"/>
</dbReference>
<evidence type="ECO:0000256" key="13">
    <source>
        <dbReference type="SAM" id="SignalP"/>
    </source>
</evidence>
<dbReference type="InterPro" id="IPR011759">
    <property type="entry name" value="Cyt_c_oxidase_su2_TM_dom"/>
</dbReference>
<evidence type="ECO:0000256" key="1">
    <source>
        <dbReference type="ARBA" id="ARBA00004141"/>
    </source>
</evidence>
<evidence type="ECO:0000256" key="10">
    <source>
        <dbReference type="RuleBase" id="RU000456"/>
    </source>
</evidence>
<sequence>MSLKKFITNKTTAALAVLLIVFANTSAFAQSAAAAAMPAGPKPVDMGEVYKSVIFYGLIFLAVCLFISIIGRALKVYELSQEAQGKTLGINWDKINAMLFAFALIIGLYALYWEYTVHGAMILPAASSEHGKRIDTMFNITLILTTIVMVITHILLFGFAYIYKYSPKRKAYYYPHNNTIEKIWTIVPALVLTILVLMGFLTWRSIFYKTVDPNNKPIQIEVTSEQFKWSIRYPGADGIVGKKNYKLTTTSNLLGIDFTDINSRDDQMADEMVIPVGKPIKLILNSKDVIHSFYMPQFRVQLNTVPGMQTIFEFTPTETTKQMQEKLNDPTFKFLFYCAKICGGGHYNMQKDVRVVSESEYKDWLAKQKPYLNDDLRKEFNMPVLAPAPSVKGDSTKADSAAVKNKTLALNK</sequence>
<keyword evidence="6" id="KW-1278">Translocase</keyword>
<evidence type="ECO:0000256" key="6">
    <source>
        <dbReference type="ARBA" id="ARBA00022967"/>
    </source>
</evidence>
<evidence type="ECO:0000256" key="5">
    <source>
        <dbReference type="ARBA" id="ARBA00022692"/>
    </source>
</evidence>
<reference evidence="16 17" key="1">
    <citation type="submission" date="2019-02" db="EMBL/GenBank/DDBJ databases">
        <title>Pedobacter sp. nov., a novel speices isolated from soil of pinguins habitat in Antarcitica.</title>
        <authorList>
            <person name="He R.-H."/>
        </authorList>
    </citation>
    <scope>NUCLEOTIDE SEQUENCE [LARGE SCALE GENOMIC DNA]</scope>
    <source>
        <strain evidence="16 17">E01020</strain>
    </source>
</reference>
<dbReference type="PANTHER" id="PTHR22888:SF9">
    <property type="entry name" value="CYTOCHROME C OXIDASE SUBUNIT 2"/>
    <property type="match status" value="1"/>
</dbReference>
<dbReference type="GO" id="GO:0004129">
    <property type="term" value="F:cytochrome-c oxidase activity"/>
    <property type="evidence" value="ECO:0007669"/>
    <property type="project" value="UniProtKB-EC"/>
</dbReference>
<dbReference type="Proteomes" id="UP000295668">
    <property type="component" value="Unassembled WGS sequence"/>
</dbReference>
<protein>
    <recommendedName>
        <fullName evidence="11">Cytochrome c oxidase subunit 2</fullName>
        <ecNumber evidence="11">7.1.1.9</ecNumber>
    </recommendedName>
</protein>
<dbReference type="PROSITE" id="PS50999">
    <property type="entry name" value="COX2_TM"/>
    <property type="match status" value="1"/>
</dbReference>
<dbReference type="Gene3D" id="1.10.287.90">
    <property type="match status" value="1"/>
</dbReference>